<dbReference type="InterPro" id="IPR006687">
    <property type="entry name" value="Small_GTPase_SAR1"/>
</dbReference>
<evidence type="ECO:0000256" key="10">
    <source>
        <dbReference type="ARBA" id="ARBA00023134"/>
    </source>
</evidence>
<evidence type="ECO:0000256" key="3">
    <source>
        <dbReference type="ARBA" id="ARBA00007507"/>
    </source>
</evidence>
<evidence type="ECO:0000256" key="1">
    <source>
        <dbReference type="ARBA" id="ARBA00004240"/>
    </source>
</evidence>
<name>A0ABQ8ULI3_9EUKA</name>
<comment type="caution">
    <text evidence="11">The sequence shown here is derived from an EMBL/GenBank/DDBJ whole genome shotgun (WGS) entry which is preliminary data.</text>
</comment>
<keyword evidence="8" id="KW-0653">Protein transport</keyword>
<dbReference type="Gene3D" id="3.40.50.300">
    <property type="entry name" value="P-loop containing nucleotide triphosphate hydrolases"/>
    <property type="match status" value="1"/>
</dbReference>
<dbReference type="CDD" id="cd00879">
    <property type="entry name" value="Sar1"/>
    <property type="match status" value="1"/>
</dbReference>
<organism evidence="11 12">
    <name type="scientific">Paratrimastix pyriformis</name>
    <dbReference type="NCBI Taxonomy" id="342808"/>
    <lineage>
        <taxon>Eukaryota</taxon>
        <taxon>Metamonada</taxon>
        <taxon>Preaxostyla</taxon>
        <taxon>Paratrimastigidae</taxon>
        <taxon>Paratrimastix</taxon>
    </lineage>
</organism>
<comment type="subcellular location">
    <subcellularLocation>
        <location evidence="1">Endoplasmic reticulum</location>
    </subcellularLocation>
    <subcellularLocation>
        <location evidence="2">Golgi apparatus</location>
    </subcellularLocation>
</comment>
<evidence type="ECO:0000256" key="8">
    <source>
        <dbReference type="ARBA" id="ARBA00022927"/>
    </source>
</evidence>
<keyword evidence="7" id="KW-0931">ER-Golgi transport</keyword>
<protein>
    <submittedName>
        <fullName evidence="11">GTP-binding protein SAR1B</fullName>
    </submittedName>
</protein>
<keyword evidence="10" id="KW-0342">GTP-binding</keyword>
<dbReference type="PROSITE" id="PS51417">
    <property type="entry name" value="ARF"/>
    <property type="match status" value="1"/>
</dbReference>
<evidence type="ECO:0000256" key="9">
    <source>
        <dbReference type="ARBA" id="ARBA00023034"/>
    </source>
</evidence>
<evidence type="ECO:0000256" key="2">
    <source>
        <dbReference type="ARBA" id="ARBA00004555"/>
    </source>
</evidence>
<dbReference type="EMBL" id="JAPMOS010000022">
    <property type="protein sequence ID" value="KAJ4459108.1"/>
    <property type="molecule type" value="Genomic_DNA"/>
</dbReference>
<evidence type="ECO:0000256" key="4">
    <source>
        <dbReference type="ARBA" id="ARBA00022448"/>
    </source>
</evidence>
<keyword evidence="9" id="KW-0333">Golgi apparatus</keyword>
<reference evidence="11" key="1">
    <citation type="journal article" date="2022" name="bioRxiv">
        <title>Genomics of Preaxostyla Flagellates Illuminates Evolutionary Transitions and the Path Towards Mitochondrial Loss.</title>
        <authorList>
            <person name="Novak L.V.F."/>
            <person name="Treitli S.C."/>
            <person name="Pyrih J."/>
            <person name="Halakuc P."/>
            <person name="Pipaliya S.V."/>
            <person name="Vacek V."/>
            <person name="Brzon O."/>
            <person name="Soukal P."/>
            <person name="Eme L."/>
            <person name="Dacks J.B."/>
            <person name="Karnkowska A."/>
            <person name="Elias M."/>
            <person name="Hampl V."/>
        </authorList>
    </citation>
    <scope>NUCLEOTIDE SEQUENCE</scope>
    <source>
        <strain evidence="11">RCP-MX</strain>
    </source>
</reference>
<dbReference type="SMART" id="SM00178">
    <property type="entry name" value="SAR"/>
    <property type="match status" value="1"/>
</dbReference>
<dbReference type="SMART" id="SM00177">
    <property type="entry name" value="ARF"/>
    <property type="match status" value="1"/>
</dbReference>
<keyword evidence="4" id="KW-0813">Transport</keyword>
<evidence type="ECO:0000313" key="12">
    <source>
        <dbReference type="Proteomes" id="UP001141327"/>
    </source>
</evidence>
<dbReference type="InterPro" id="IPR027417">
    <property type="entry name" value="P-loop_NTPase"/>
</dbReference>
<evidence type="ECO:0000256" key="5">
    <source>
        <dbReference type="ARBA" id="ARBA00022741"/>
    </source>
</evidence>
<dbReference type="InterPro" id="IPR006689">
    <property type="entry name" value="Small_GTPase_ARF/SAR"/>
</dbReference>
<gene>
    <name evidence="11" type="ORF">PAPYR_4898</name>
</gene>
<dbReference type="Proteomes" id="UP001141327">
    <property type="component" value="Unassembled WGS sequence"/>
</dbReference>
<keyword evidence="5" id="KW-0547">Nucleotide-binding</keyword>
<proteinExistence type="inferred from homology"/>
<accession>A0ABQ8ULI3</accession>
<dbReference type="PANTHER" id="PTHR45684">
    <property type="entry name" value="RE74312P"/>
    <property type="match status" value="1"/>
</dbReference>
<dbReference type="PROSITE" id="PS51422">
    <property type="entry name" value="SAR1"/>
    <property type="match status" value="1"/>
</dbReference>
<keyword evidence="6" id="KW-0256">Endoplasmic reticulum</keyword>
<evidence type="ECO:0000313" key="11">
    <source>
        <dbReference type="EMBL" id="KAJ4459108.1"/>
    </source>
</evidence>
<evidence type="ECO:0000256" key="6">
    <source>
        <dbReference type="ARBA" id="ARBA00022824"/>
    </source>
</evidence>
<evidence type="ECO:0000256" key="7">
    <source>
        <dbReference type="ARBA" id="ARBA00022892"/>
    </source>
</evidence>
<sequence length="213" mass="24038">MFIWNFIKSVLEWTGLLNKRGKLVFLGLDNAGKTTLLHMLKYDGVIPQEPTQMPSSLLFALPSLFLHSSLPISSPFTVYEELKIGNLRIGAHDLGGHEEARLVWKEYYHGVNAVVFIVDAVDRMRFPEAKRELDRLLNDESIANVPFLVLGNKIDMPYAASEDELRSALGLRLATTGKGQGISRGVRPLELFMCSVIKRRGYGDGLRWLTQFF</sequence>
<keyword evidence="12" id="KW-1185">Reference proteome</keyword>
<dbReference type="SUPFAM" id="SSF52540">
    <property type="entry name" value="P-loop containing nucleoside triphosphate hydrolases"/>
    <property type="match status" value="1"/>
</dbReference>
<dbReference type="Pfam" id="PF00025">
    <property type="entry name" value="Arf"/>
    <property type="match status" value="1"/>
</dbReference>
<comment type="similarity">
    <text evidence="3">Belongs to the small GTPase superfamily. SAR1 family.</text>
</comment>